<evidence type="ECO:0000313" key="3">
    <source>
        <dbReference type="EMBL" id="CAL4764247.1"/>
    </source>
</evidence>
<evidence type="ECO:0000313" key="4">
    <source>
        <dbReference type="Proteomes" id="UP001152797"/>
    </source>
</evidence>
<organism evidence="1">
    <name type="scientific">Cladocopium goreaui</name>
    <dbReference type="NCBI Taxonomy" id="2562237"/>
    <lineage>
        <taxon>Eukaryota</taxon>
        <taxon>Sar</taxon>
        <taxon>Alveolata</taxon>
        <taxon>Dinophyceae</taxon>
        <taxon>Suessiales</taxon>
        <taxon>Symbiodiniaceae</taxon>
        <taxon>Cladocopium</taxon>
    </lineage>
</organism>
<accession>A0A9P1BPT6</accession>
<sequence>RCELSNKWEPVTPCDAVCGKGHFKVMKKVLQKQEDDDTCIPEYKWLPCERQKCTEFTVSRTSPSLVPTPEDRVDLVLSWSQKTMARKISIRAPIGYKFGEKAEEACKIKFHSLQPYMESCKVAEQLNSVELAFATPLPPAETGGAQQGPAKGRYEIGIEVETPLCEPIERWVADPIRHKIICNEHPDRTRWEIQFLASEADAGAEIRDAMGFLMEYREPSGIQLPKKLKLKAEQILLDEASPTTTTVSTTTLPPPPDLKPHAEVGWVLCMGDRDPGYCQDRSGQSNVICGWENVCQVRTD</sequence>
<gene>
    <name evidence="1" type="ORF">C1SCF055_LOCUS5117</name>
</gene>
<name>A0A9P1BPT6_9DINO</name>
<evidence type="ECO:0000313" key="1">
    <source>
        <dbReference type="EMBL" id="CAI3976935.1"/>
    </source>
</evidence>
<dbReference type="EMBL" id="CAMXCT020000307">
    <property type="protein sequence ID" value="CAL1130310.1"/>
    <property type="molecule type" value="Genomic_DNA"/>
</dbReference>
<protein>
    <submittedName>
        <fullName evidence="3">Spondin-1</fullName>
    </submittedName>
</protein>
<feature type="non-terminal residue" evidence="1">
    <location>
        <position position="1"/>
    </location>
</feature>
<dbReference type="Proteomes" id="UP001152797">
    <property type="component" value="Unassembled WGS sequence"/>
</dbReference>
<reference evidence="1" key="1">
    <citation type="submission" date="2022-10" db="EMBL/GenBank/DDBJ databases">
        <authorList>
            <person name="Chen Y."/>
            <person name="Dougan E. K."/>
            <person name="Chan C."/>
            <person name="Rhodes N."/>
            <person name="Thang M."/>
        </authorList>
    </citation>
    <scope>NUCLEOTIDE SEQUENCE</scope>
</reference>
<keyword evidence="4" id="KW-1185">Reference proteome</keyword>
<dbReference type="OrthoDB" id="407616at2759"/>
<dbReference type="AlphaFoldDB" id="A0A9P1BPT6"/>
<proteinExistence type="predicted"/>
<comment type="caution">
    <text evidence="1">The sequence shown here is derived from an EMBL/GenBank/DDBJ whole genome shotgun (WGS) entry which is preliminary data.</text>
</comment>
<dbReference type="EMBL" id="CAMXCT030000307">
    <property type="protein sequence ID" value="CAL4764247.1"/>
    <property type="molecule type" value="Genomic_DNA"/>
</dbReference>
<reference evidence="2" key="2">
    <citation type="submission" date="2024-04" db="EMBL/GenBank/DDBJ databases">
        <authorList>
            <person name="Chen Y."/>
            <person name="Shah S."/>
            <person name="Dougan E. K."/>
            <person name="Thang M."/>
            <person name="Chan C."/>
        </authorList>
    </citation>
    <scope>NUCLEOTIDE SEQUENCE [LARGE SCALE GENOMIC DNA]</scope>
</reference>
<dbReference type="EMBL" id="CAMXCT010000307">
    <property type="protein sequence ID" value="CAI3976935.1"/>
    <property type="molecule type" value="Genomic_DNA"/>
</dbReference>
<evidence type="ECO:0000313" key="2">
    <source>
        <dbReference type="EMBL" id="CAL1130310.1"/>
    </source>
</evidence>